<dbReference type="AlphaFoldDB" id="A0A084G579"/>
<reference evidence="1 2" key="1">
    <citation type="journal article" date="2014" name="Genome Announc.">
        <title>Draft genome sequence of the pathogenic fungus Scedosporium apiospermum.</title>
        <authorList>
            <person name="Vandeputte P."/>
            <person name="Ghamrawi S."/>
            <person name="Rechenmann M."/>
            <person name="Iltis A."/>
            <person name="Giraud S."/>
            <person name="Fleury M."/>
            <person name="Thornton C."/>
            <person name="Delhaes L."/>
            <person name="Meyer W."/>
            <person name="Papon N."/>
            <person name="Bouchara J.P."/>
        </authorList>
    </citation>
    <scope>NUCLEOTIDE SEQUENCE [LARGE SCALE GENOMIC DNA]</scope>
    <source>
        <strain evidence="1 2">IHEM 14462</strain>
    </source>
</reference>
<sequence>MASPPDDYLDDPRFSRIFELPPDPSRGRDAPFKVKYADYGYRNEAHPEQEHVLLFFSPLMGSRLLHVAKDALAKRHKTRIISPDRPGIGGTDPVDAKDRLRVSREVIIELLRHLGIQHVFLACHSGGTVYALDMLVHHPEILHPEMPYLAIGGPWILPSHTGSKLLSLARSLPVQVLGQTDTFVKLINNHVGPMIGTSLGLSTGLAAKLGSNTAGHDRTAANTSNQEADFEERIWDKVMERIYEEGVQGLSPEAILLLQKVDGADGWGDWRDYDTLVPRLVEALRSTGSTLNVVVFYAEKDLLIGDGDSKGPLWFDRCWDAPDQRDTINYYREIIRGSDHNGIWNLGCGTVQQVFAQIDRLTVNLAQPIV</sequence>
<organism evidence="1 2">
    <name type="scientific">Pseudallescheria apiosperma</name>
    <name type="common">Scedosporium apiospermum</name>
    <dbReference type="NCBI Taxonomy" id="563466"/>
    <lineage>
        <taxon>Eukaryota</taxon>
        <taxon>Fungi</taxon>
        <taxon>Dikarya</taxon>
        <taxon>Ascomycota</taxon>
        <taxon>Pezizomycotina</taxon>
        <taxon>Sordariomycetes</taxon>
        <taxon>Hypocreomycetidae</taxon>
        <taxon>Microascales</taxon>
        <taxon>Microascaceae</taxon>
        <taxon>Scedosporium</taxon>
    </lineage>
</organism>
<keyword evidence="2" id="KW-1185">Reference proteome</keyword>
<dbReference type="InterPro" id="IPR029058">
    <property type="entry name" value="AB_hydrolase_fold"/>
</dbReference>
<protein>
    <submittedName>
        <fullName evidence="1">Uncharacterized protein</fullName>
    </submittedName>
</protein>
<gene>
    <name evidence="1" type="ORF">SAPIO_CDS5702</name>
</gene>
<proteinExistence type="predicted"/>
<dbReference type="Gene3D" id="3.40.50.1820">
    <property type="entry name" value="alpha/beta hydrolase"/>
    <property type="match status" value="1"/>
</dbReference>
<comment type="caution">
    <text evidence="1">The sequence shown here is derived from an EMBL/GenBank/DDBJ whole genome shotgun (WGS) entry which is preliminary data.</text>
</comment>
<evidence type="ECO:0000313" key="1">
    <source>
        <dbReference type="EMBL" id="KEZ42491.1"/>
    </source>
</evidence>
<name>A0A084G579_PSEDA</name>
<dbReference type="VEuPathDB" id="FungiDB:SAPIO_CDS5702"/>
<dbReference type="GeneID" id="27724774"/>
<dbReference type="EMBL" id="JOWA01000099">
    <property type="protein sequence ID" value="KEZ42491.1"/>
    <property type="molecule type" value="Genomic_DNA"/>
</dbReference>
<dbReference type="SUPFAM" id="SSF53474">
    <property type="entry name" value="alpha/beta-Hydrolases"/>
    <property type="match status" value="1"/>
</dbReference>
<dbReference type="Proteomes" id="UP000028545">
    <property type="component" value="Unassembled WGS sequence"/>
</dbReference>
<dbReference type="OrthoDB" id="294702at2759"/>
<dbReference type="RefSeq" id="XP_016642290.1">
    <property type="nucleotide sequence ID" value="XM_016787975.1"/>
</dbReference>
<accession>A0A084G579</accession>
<dbReference type="OMA" id="DRPGMGN"/>
<dbReference type="KEGG" id="sapo:SAPIO_CDS5702"/>
<evidence type="ECO:0000313" key="2">
    <source>
        <dbReference type="Proteomes" id="UP000028545"/>
    </source>
</evidence>
<dbReference type="HOGENOM" id="CLU_041682_1_0_1"/>